<evidence type="ECO:0000313" key="3">
    <source>
        <dbReference type="EMBL" id="USP77622.1"/>
    </source>
</evidence>
<feature type="region of interest" description="Disordered" evidence="1">
    <location>
        <begin position="367"/>
        <end position="395"/>
    </location>
</feature>
<proteinExistence type="predicted"/>
<name>A0A9Q8Z765_CURCL</name>
<keyword evidence="4" id="KW-1185">Reference proteome</keyword>
<feature type="chain" id="PRO_5040114902" evidence="2">
    <location>
        <begin position="19"/>
        <end position="738"/>
    </location>
</feature>
<evidence type="ECO:0000313" key="4">
    <source>
        <dbReference type="Proteomes" id="UP001056012"/>
    </source>
</evidence>
<dbReference type="EMBL" id="CP089276">
    <property type="protein sequence ID" value="USP77622.1"/>
    <property type="molecule type" value="Genomic_DNA"/>
</dbReference>
<dbReference type="OrthoDB" id="3686618at2759"/>
<accession>A0A9Q8Z765</accession>
<sequence length="738" mass="81095">MYIILGAIFALFLSFAQAKHAWIRAYYFSSGDCSGPPIMGNVDVPRDVCESLIFGGSSMRLTETTLGDWTREINAGATGCYLYAFTQLGCYERYLDLILDPADVMNLCIPSRDANDPFFSLSFTCIYGEPPRRRRTLPAAANRTTNELNMTNPDVASAYLRGRALVDELRKFNGTTRFNNSIASGPAQNSYNATSITINSGNSSMDGPVQNISIRSVNHQGPAFISRERNANLTRKANHSSPVSARSVNFHGPALINGKPNSNYSHKLTARESDDEPSIASGILYLNSTHNINNSRSESPVEPIGARSVNYHGSALIDEEPNLNSSCEYKDSKPGDHVQLGNNTNGHHELADVNRVPITNVTRAQIHSAGTQTIDDSNRDVDYSEDDSDWSDDDFDANRNEYESYRNSTSLDKRDSINLFWEGPTRSLWMLHPWTGSILCYKCFAKAADDFGNFQCRWGYKIAYMGDCGDKPLAPIYTSTITVQPVVTVTPLPGQQSIQKRSWHMPVLLSNPWYPGITVCALAEWEGRNKRWKQSVKIEEVHKKLYKCDKSPIAQNIMVWARTETYTAPVKTVTATAQQLAQTIIKTVIITPEVAPTWFESILVPTPSVVPSKSTPSASVSILRASDFRDVTTVLAAVAVPTTSVGTVSPPIEPTPVSSLPVISHVGPAGSFTSASIGFRPPDKTTSTTRDYFTSTTVGVRPTDVTEATPQLQPRHKYLGPTVGGFSTVIISRSRDTP</sequence>
<dbReference type="VEuPathDB" id="FungiDB:yc1106_04896"/>
<feature type="signal peptide" evidence="2">
    <location>
        <begin position="1"/>
        <end position="18"/>
    </location>
</feature>
<reference evidence="3" key="1">
    <citation type="submission" date="2021-12" db="EMBL/GenBank/DDBJ databases">
        <title>Curvularia clavata genome.</title>
        <authorList>
            <person name="Cao Y."/>
        </authorList>
    </citation>
    <scope>NUCLEOTIDE SEQUENCE</scope>
    <source>
        <strain evidence="3">Yc1106</strain>
    </source>
</reference>
<gene>
    <name evidence="3" type="ORF">yc1106_04896</name>
</gene>
<feature type="compositionally biased region" description="Acidic residues" evidence="1">
    <location>
        <begin position="383"/>
        <end position="395"/>
    </location>
</feature>
<evidence type="ECO:0000256" key="1">
    <source>
        <dbReference type="SAM" id="MobiDB-lite"/>
    </source>
</evidence>
<organism evidence="3 4">
    <name type="scientific">Curvularia clavata</name>
    <dbReference type="NCBI Taxonomy" id="95742"/>
    <lineage>
        <taxon>Eukaryota</taxon>
        <taxon>Fungi</taxon>
        <taxon>Dikarya</taxon>
        <taxon>Ascomycota</taxon>
        <taxon>Pezizomycotina</taxon>
        <taxon>Dothideomycetes</taxon>
        <taxon>Pleosporomycetidae</taxon>
        <taxon>Pleosporales</taxon>
        <taxon>Pleosporineae</taxon>
        <taxon>Pleosporaceae</taxon>
        <taxon>Curvularia</taxon>
    </lineage>
</organism>
<evidence type="ECO:0000256" key="2">
    <source>
        <dbReference type="SAM" id="SignalP"/>
    </source>
</evidence>
<protein>
    <submittedName>
        <fullName evidence="3">Uncharacterized protein</fullName>
    </submittedName>
</protein>
<keyword evidence="2" id="KW-0732">Signal</keyword>
<dbReference type="AlphaFoldDB" id="A0A9Q8Z765"/>
<dbReference type="Proteomes" id="UP001056012">
    <property type="component" value="Chromosome 3"/>
</dbReference>